<feature type="transmembrane region" description="Helical" evidence="1">
    <location>
        <begin position="203"/>
        <end position="225"/>
    </location>
</feature>
<feature type="transmembrane region" description="Helical" evidence="1">
    <location>
        <begin position="21"/>
        <end position="43"/>
    </location>
</feature>
<evidence type="ECO:0000313" key="2">
    <source>
        <dbReference type="EMBL" id="OEO31040.1"/>
    </source>
</evidence>
<feature type="transmembrane region" description="Helical" evidence="1">
    <location>
        <begin position="149"/>
        <end position="169"/>
    </location>
</feature>
<reference evidence="2 3" key="1">
    <citation type="journal article" date="2015" name="Genome Announc.">
        <title>Genome Assemblies of Three Soil-Associated Devosia species: D. insulae, D. limi, and D. soli.</title>
        <authorList>
            <person name="Hassan Y.I."/>
            <person name="Lepp D."/>
            <person name="Zhou T."/>
        </authorList>
    </citation>
    <scope>NUCLEOTIDE SEQUENCE [LARGE SCALE GENOMIC DNA]</scope>
    <source>
        <strain evidence="2 3">DS-56</strain>
    </source>
</reference>
<keyword evidence="1" id="KW-0812">Transmembrane</keyword>
<dbReference type="RefSeq" id="WP_069909776.1">
    <property type="nucleotide sequence ID" value="NZ_LAJE02000173.1"/>
</dbReference>
<dbReference type="Pfam" id="PF24686">
    <property type="entry name" value="FLQE3_permease"/>
    <property type="match status" value="1"/>
</dbReference>
<sequence>MSDRAIALIRHDVRLQYRYGIYAAYAVIVALYVTVLLLLGGALPPWVPALIIFTDPAAVGFFFLGALMMLEKAEGVRTALAASPVSAVDYLAGKMFTLVGLSLTSCLLLVPFIHQVANPALLLVTVALTAVQYVGIGVPIALRFRTVNGYLIGSAGFLTPLIAPGFLALLEPFPLWLAVIPAVSQLRLLLMATGVVSSTTAEVTIPMIVATLAAVGAVALAHHALRGELGK</sequence>
<protein>
    <recommendedName>
        <fullName evidence="4">ABC transporter permease</fullName>
    </recommendedName>
</protein>
<feature type="transmembrane region" description="Helical" evidence="1">
    <location>
        <begin position="49"/>
        <end position="70"/>
    </location>
</feature>
<gene>
    <name evidence="2" type="ORF">VW23_018300</name>
</gene>
<evidence type="ECO:0000313" key="3">
    <source>
        <dbReference type="Proteomes" id="UP000095463"/>
    </source>
</evidence>
<proteinExistence type="predicted"/>
<keyword evidence="1" id="KW-1133">Transmembrane helix</keyword>
<dbReference type="AlphaFoldDB" id="A0A1E5XR19"/>
<comment type="caution">
    <text evidence="2">The sequence shown here is derived from an EMBL/GenBank/DDBJ whole genome shotgun (WGS) entry which is preliminary data.</text>
</comment>
<dbReference type="Proteomes" id="UP000095463">
    <property type="component" value="Unassembled WGS sequence"/>
</dbReference>
<organism evidence="2 3">
    <name type="scientific">Devosia insulae DS-56</name>
    <dbReference type="NCBI Taxonomy" id="1116389"/>
    <lineage>
        <taxon>Bacteria</taxon>
        <taxon>Pseudomonadati</taxon>
        <taxon>Pseudomonadota</taxon>
        <taxon>Alphaproteobacteria</taxon>
        <taxon>Hyphomicrobiales</taxon>
        <taxon>Devosiaceae</taxon>
        <taxon>Devosia</taxon>
    </lineage>
</organism>
<feature type="transmembrane region" description="Helical" evidence="1">
    <location>
        <begin position="120"/>
        <end position="142"/>
    </location>
</feature>
<feature type="transmembrane region" description="Helical" evidence="1">
    <location>
        <begin position="91"/>
        <end position="114"/>
    </location>
</feature>
<keyword evidence="1" id="KW-0472">Membrane</keyword>
<accession>A0A1E5XR19</accession>
<dbReference type="InterPro" id="IPR056926">
    <property type="entry name" value="FLQE3_permease"/>
</dbReference>
<feature type="transmembrane region" description="Helical" evidence="1">
    <location>
        <begin position="175"/>
        <end position="196"/>
    </location>
</feature>
<evidence type="ECO:0000256" key="1">
    <source>
        <dbReference type="SAM" id="Phobius"/>
    </source>
</evidence>
<keyword evidence="3" id="KW-1185">Reference proteome</keyword>
<dbReference type="EMBL" id="LAJE02000173">
    <property type="protein sequence ID" value="OEO31040.1"/>
    <property type="molecule type" value="Genomic_DNA"/>
</dbReference>
<name>A0A1E5XR19_9HYPH</name>
<evidence type="ECO:0008006" key="4">
    <source>
        <dbReference type="Google" id="ProtNLM"/>
    </source>
</evidence>
<dbReference type="OrthoDB" id="8480522at2"/>